<protein>
    <submittedName>
        <fullName evidence="1">Helix-turn-helix transcriptional regulator</fullName>
    </submittedName>
</protein>
<evidence type="ECO:0000313" key="1">
    <source>
        <dbReference type="EMBL" id="HBH2621729.1"/>
    </source>
</evidence>
<comment type="caution">
    <text evidence="1">The sequence shown here is derived from an EMBL/GenBank/DDBJ whole genome shotgun (WGS) entry which is preliminary data.</text>
</comment>
<dbReference type="Pfam" id="PF12844">
    <property type="entry name" value="HTH_19"/>
    <property type="match status" value="1"/>
</dbReference>
<dbReference type="GO" id="GO:0003677">
    <property type="term" value="F:DNA binding"/>
    <property type="evidence" value="ECO:0007669"/>
    <property type="project" value="InterPro"/>
</dbReference>
<evidence type="ECO:0000313" key="2">
    <source>
        <dbReference type="Proteomes" id="UP000879542"/>
    </source>
</evidence>
<dbReference type="SUPFAM" id="SSF47413">
    <property type="entry name" value="lambda repressor-like DNA-binding domains"/>
    <property type="match status" value="1"/>
</dbReference>
<reference evidence="1" key="2">
    <citation type="submission" date="2021-06" db="EMBL/GenBank/DDBJ databases">
        <authorList>
            <consortium name="NCBI Pathogen Detection Project"/>
        </authorList>
    </citation>
    <scope>NUCLEOTIDE SEQUENCE</scope>
    <source>
        <strain evidence="1">Clostridioides</strain>
    </source>
</reference>
<sequence>MAEVSKELKAKEIGKRLNELRTLERLSQRAFGERIFLSQDQISLLEKGKRVLTERSINDICREFEVNEEWLRSGKGEIYKDCLADLEIDDDVKEITNKLYELEQEDRDAILKMIELLQKKNK</sequence>
<dbReference type="Proteomes" id="UP000879542">
    <property type="component" value="Unassembled WGS sequence"/>
</dbReference>
<dbReference type="EMBL" id="DAEQIJ010000026">
    <property type="protein sequence ID" value="HBH2621729.1"/>
    <property type="molecule type" value="Genomic_DNA"/>
</dbReference>
<dbReference type="SMART" id="SM00530">
    <property type="entry name" value="HTH_XRE"/>
    <property type="match status" value="1"/>
</dbReference>
<proteinExistence type="predicted"/>
<dbReference type="AlphaFoldDB" id="A0A9P3YSW0"/>
<name>A0A9P3YSW0_CLODI</name>
<dbReference type="PROSITE" id="PS50943">
    <property type="entry name" value="HTH_CROC1"/>
    <property type="match status" value="1"/>
</dbReference>
<dbReference type="InterPro" id="IPR001387">
    <property type="entry name" value="Cro/C1-type_HTH"/>
</dbReference>
<dbReference type="RefSeq" id="WP_003425614.1">
    <property type="nucleotide sequence ID" value="NZ_BIMY01000032.1"/>
</dbReference>
<dbReference type="InterPro" id="IPR010982">
    <property type="entry name" value="Lambda_DNA-bd_dom_sf"/>
</dbReference>
<dbReference type="CDD" id="cd00093">
    <property type="entry name" value="HTH_XRE"/>
    <property type="match status" value="1"/>
</dbReference>
<dbReference type="Gene3D" id="1.10.260.40">
    <property type="entry name" value="lambda repressor-like DNA-binding domains"/>
    <property type="match status" value="1"/>
</dbReference>
<accession>A0A9P3YSW0</accession>
<reference evidence="1" key="1">
    <citation type="journal article" date="2018" name="Genome Biol.">
        <title>SKESA: strategic k-mer extension for scrupulous assemblies.</title>
        <authorList>
            <person name="Souvorov A."/>
            <person name="Agarwala R."/>
            <person name="Lipman D.J."/>
        </authorList>
    </citation>
    <scope>NUCLEOTIDE SEQUENCE</scope>
    <source>
        <strain evidence="1">Clostridioides</strain>
    </source>
</reference>
<organism evidence="1 2">
    <name type="scientific">Clostridioides difficile</name>
    <name type="common">Peptoclostridium difficile</name>
    <dbReference type="NCBI Taxonomy" id="1496"/>
    <lineage>
        <taxon>Bacteria</taxon>
        <taxon>Bacillati</taxon>
        <taxon>Bacillota</taxon>
        <taxon>Clostridia</taxon>
        <taxon>Peptostreptococcales</taxon>
        <taxon>Peptostreptococcaceae</taxon>
        <taxon>Clostridioides</taxon>
    </lineage>
</organism>
<gene>
    <name evidence="1" type="ORF">KRQ00_003538</name>
</gene>